<dbReference type="EMBL" id="JACGCI010000010">
    <property type="protein sequence ID" value="KAF6761082.1"/>
    <property type="molecule type" value="Genomic_DNA"/>
</dbReference>
<feature type="compositionally biased region" description="Low complexity" evidence="1">
    <location>
        <begin position="122"/>
        <end position="159"/>
    </location>
</feature>
<organism evidence="2 3">
    <name type="scientific">Ephemerocybe angulata</name>
    <dbReference type="NCBI Taxonomy" id="980116"/>
    <lineage>
        <taxon>Eukaryota</taxon>
        <taxon>Fungi</taxon>
        <taxon>Dikarya</taxon>
        <taxon>Basidiomycota</taxon>
        <taxon>Agaricomycotina</taxon>
        <taxon>Agaricomycetes</taxon>
        <taxon>Agaricomycetidae</taxon>
        <taxon>Agaricales</taxon>
        <taxon>Agaricineae</taxon>
        <taxon>Psathyrellaceae</taxon>
        <taxon>Ephemerocybe</taxon>
    </lineage>
</organism>
<reference evidence="2 3" key="1">
    <citation type="submission" date="2020-07" db="EMBL/GenBank/DDBJ databases">
        <title>Comparative genomics of pyrophilous fungi reveals a link between fire events and developmental genes.</title>
        <authorList>
            <consortium name="DOE Joint Genome Institute"/>
            <person name="Steindorff A.S."/>
            <person name="Carver A."/>
            <person name="Calhoun S."/>
            <person name="Stillman K."/>
            <person name="Liu H."/>
            <person name="Lipzen A."/>
            <person name="Pangilinan J."/>
            <person name="Labutti K."/>
            <person name="Bruns T.D."/>
            <person name="Grigoriev I.V."/>
        </authorList>
    </citation>
    <scope>NUCLEOTIDE SEQUENCE [LARGE SCALE GENOMIC DNA]</scope>
    <source>
        <strain evidence="2 3">CBS 144469</strain>
    </source>
</reference>
<keyword evidence="3" id="KW-1185">Reference proteome</keyword>
<proteinExistence type="predicted"/>
<feature type="region of interest" description="Disordered" evidence="1">
    <location>
        <begin position="115"/>
        <end position="178"/>
    </location>
</feature>
<evidence type="ECO:0000313" key="3">
    <source>
        <dbReference type="Proteomes" id="UP000521943"/>
    </source>
</evidence>
<name>A0A8H6IB64_9AGAR</name>
<protein>
    <recommendedName>
        <fullName evidence="4">BTB domain-containing protein</fullName>
    </recommendedName>
</protein>
<gene>
    <name evidence="2" type="ORF">DFP72DRAFT_31366</name>
</gene>
<dbReference type="Proteomes" id="UP000521943">
    <property type="component" value="Unassembled WGS sequence"/>
</dbReference>
<sequence>MNADSAFPTDAGTMTAMTEPAGEKDDVYYWPDNVTFSIDGKLFRVSRYQFIVGSEHFSATYGLAEDKDIVHLEGITHAQFRTFLKILFPMCVSFNQLDCNLSYLTEFVYATVTQRRRPPASPKRSGSPSWSSPSSGTSTSSETSPSRTSKASSPSWSSSKLDEQRSYPAGFSRGIWPS</sequence>
<dbReference type="OrthoDB" id="3193844at2759"/>
<dbReference type="AlphaFoldDB" id="A0A8H6IB64"/>
<comment type="caution">
    <text evidence="2">The sequence shown here is derived from an EMBL/GenBank/DDBJ whole genome shotgun (WGS) entry which is preliminary data.</text>
</comment>
<accession>A0A8H6IB64</accession>
<evidence type="ECO:0000313" key="2">
    <source>
        <dbReference type="EMBL" id="KAF6761082.1"/>
    </source>
</evidence>
<evidence type="ECO:0000256" key="1">
    <source>
        <dbReference type="SAM" id="MobiDB-lite"/>
    </source>
</evidence>
<evidence type="ECO:0008006" key="4">
    <source>
        <dbReference type="Google" id="ProtNLM"/>
    </source>
</evidence>